<keyword evidence="5" id="KW-1185">Reference proteome</keyword>
<evidence type="ECO:0000256" key="3">
    <source>
        <dbReference type="ARBA" id="ARBA00022691"/>
    </source>
</evidence>
<dbReference type="Gene3D" id="3.40.50.150">
    <property type="entry name" value="Vaccinia Virus protein VP39"/>
    <property type="match status" value="1"/>
</dbReference>
<reference evidence="4 5" key="1">
    <citation type="submission" date="2019-05" db="EMBL/GenBank/DDBJ databases">
        <title>The Complete Genome Sequence of the n-alkane-degrading Desulfoglaeba alkanexedens ALDC reveals multiple alkylsuccinate synthase gene clusters.</title>
        <authorList>
            <person name="Callaghan A.V."/>
            <person name="Davidova I.A."/>
            <person name="Duncan K.E."/>
            <person name="Morris B."/>
            <person name="McInerney M.J."/>
        </authorList>
    </citation>
    <scope>NUCLEOTIDE SEQUENCE [LARGE SCALE GENOMIC DNA]</scope>
    <source>
        <strain evidence="4 5">ALDC</strain>
    </source>
</reference>
<dbReference type="InterPro" id="IPR029063">
    <property type="entry name" value="SAM-dependent_MTases_sf"/>
</dbReference>
<dbReference type="GO" id="GO:0016279">
    <property type="term" value="F:protein-lysine N-methyltransferase activity"/>
    <property type="evidence" value="ECO:0007669"/>
    <property type="project" value="InterPro"/>
</dbReference>
<keyword evidence="3" id="KW-0949">S-adenosyl-L-methionine</keyword>
<dbReference type="AlphaFoldDB" id="A0A4P8L5M5"/>
<dbReference type="PANTHER" id="PTHR13610:SF11">
    <property type="entry name" value="METHYLTRANSFERASE DOMAIN-CONTAINING PROTEIN"/>
    <property type="match status" value="1"/>
</dbReference>
<dbReference type="CDD" id="cd02440">
    <property type="entry name" value="AdoMet_MTases"/>
    <property type="match status" value="1"/>
</dbReference>
<dbReference type="GO" id="GO:0032259">
    <property type="term" value="P:methylation"/>
    <property type="evidence" value="ECO:0007669"/>
    <property type="project" value="UniProtKB-KW"/>
</dbReference>
<keyword evidence="2" id="KW-0808">Transferase</keyword>
<dbReference type="OrthoDB" id="5519094at2"/>
<organism evidence="4 5">
    <name type="scientific">Desulfoglaeba alkanexedens ALDC</name>
    <dbReference type="NCBI Taxonomy" id="980445"/>
    <lineage>
        <taxon>Bacteria</taxon>
        <taxon>Pseudomonadati</taxon>
        <taxon>Thermodesulfobacteriota</taxon>
        <taxon>Syntrophobacteria</taxon>
        <taxon>Syntrophobacterales</taxon>
        <taxon>Syntrophobacteraceae</taxon>
        <taxon>Desulfoglaeba</taxon>
    </lineage>
</organism>
<evidence type="ECO:0000313" key="5">
    <source>
        <dbReference type="Proteomes" id="UP000298602"/>
    </source>
</evidence>
<dbReference type="RefSeq" id="WP_137425568.1">
    <property type="nucleotide sequence ID" value="NZ_CP040098.1"/>
</dbReference>
<evidence type="ECO:0008006" key="6">
    <source>
        <dbReference type="Google" id="ProtNLM"/>
    </source>
</evidence>
<dbReference type="KEGG" id="dax:FDQ92_14575"/>
<dbReference type="PANTHER" id="PTHR13610">
    <property type="entry name" value="METHYLTRANSFERASE DOMAIN-CONTAINING PROTEIN"/>
    <property type="match status" value="1"/>
</dbReference>
<dbReference type="EMBL" id="CP040098">
    <property type="protein sequence ID" value="QCQ23289.1"/>
    <property type="molecule type" value="Genomic_DNA"/>
</dbReference>
<name>A0A4P8L5M5_9BACT</name>
<protein>
    <recommendedName>
        <fullName evidence="6">DOT1 domain-containing protein</fullName>
    </recommendedName>
</protein>
<sequence length="191" mass="21343">MDRRTSFHRIAARFERRYRSLQETHGAPYRLTAKGAWAASTAEAVYSFFEALPLDRYRLFLDAGSGDGIVICIAGLFTRAIGIEIDPDLCRTAQHLAGELDLSGRVDFACGDFLRFPIRKADCLYVYPDKPLDALADCLEGWRGDLLVYGPHFPLRGFKAVLTLSHEKERLTVYRSLCEASSCRAQDGGTS</sequence>
<keyword evidence="1" id="KW-0489">Methyltransferase</keyword>
<evidence type="ECO:0000256" key="1">
    <source>
        <dbReference type="ARBA" id="ARBA00022603"/>
    </source>
</evidence>
<dbReference type="InterPro" id="IPR026170">
    <property type="entry name" value="FAM173A/B"/>
</dbReference>
<evidence type="ECO:0000256" key="2">
    <source>
        <dbReference type="ARBA" id="ARBA00022679"/>
    </source>
</evidence>
<evidence type="ECO:0000313" key="4">
    <source>
        <dbReference type="EMBL" id="QCQ23289.1"/>
    </source>
</evidence>
<accession>A0A4P8L5M5</accession>
<proteinExistence type="predicted"/>
<gene>
    <name evidence="4" type="ORF">FDQ92_14575</name>
</gene>
<dbReference type="Proteomes" id="UP000298602">
    <property type="component" value="Chromosome"/>
</dbReference>
<reference evidence="4 5" key="2">
    <citation type="submission" date="2019-05" db="EMBL/GenBank/DDBJ databases">
        <authorList>
            <person name="Suflita J.M."/>
            <person name="Marks C.R."/>
        </authorList>
    </citation>
    <scope>NUCLEOTIDE SEQUENCE [LARGE SCALE GENOMIC DNA]</scope>
    <source>
        <strain evidence="4 5">ALDC</strain>
    </source>
</reference>
<dbReference type="SUPFAM" id="SSF53335">
    <property type="entry name" value="S-adenosyl-L-methionine-dependent methyltransferases"/>
    <property type="match status" value="1"/>
</dbReference>